<feature type="compositionally biased region" description="Polar residues" evidence="4">
    <location>
        <begin position="225"/>
        <end position="237"/>
    </location>
</feature>
<feature type="coiled-coil region" evidence="3">
    <location>
        <begin position="716"/>
        <end position="743"/>
    </location>
</feature>
<keyword evidence="2" id="KW-0344">Guanine-nucleotide releasing factor</keyword>
<dbReference type="KEGG" id="tad:TRIADDRAFT_60075"/>
<gene>
    <name evidence="6" type="ORF">TRIADDRAFT_60075</name>
</gene>
<dbReference type="GO" id="GO:0030036">
    <property type="term" value="P:actin cytoskeleton organization"/>
    <property type="evidence" value="ECO:0000318"/>
    <property type="project" value="GO_Central"/>
</dbReference>
<feature type="compositionally biased region" description="Polar residues" evidence="4">
    <location>
        <begin position="1012"/>
        <end position="1024"/>
    </location>
</feature>
<dbReference type="InterPro" id="IPR036322">
    <property type="entry name" value="WD40_repeat_dom_sf"/>
</dbReference>
<dbReference type="InterPro" id="IPR035899">
    <property type="entry name" value="DBL_dom_sf"/>
</dbReference>
<keyword evidence="3" id="KW-0175">Coiled coil</keyword>
<name>B3S782_TRIAD</name>
<evidence type="ECO:0000256" key="1">
    <source>
        <dbReference type="ARBA" id="ARBA00022553"/>
    </source>
</evidence>
<feature type="region of interest" description="Disordered" evidence="4">
    <location>
        <begin position="315"/>
        <end position="366"/>
    </location>
</feature>
<evidence type="ECO:0000259" key="5">
    <source>
        <dbReference type="PROSITE" id="PS50010"/>
    </source>
</evidence>
<feature type="compositionally biased region" description="Low complexity" evidence="4">
    <location>
        <begin position="315"/>
        <end position="331"/>
    </location>
</feature>
<dbReference type="CTD" id="6757340"/>
<evidence type="ECO:0000313" key="7">
    <source>
        <dbReference type="Proteomes" id="UP000009022"/>
    </source>
</evidence>
<feature type="region of interest" description="Disordered" evidence="4">
    <location>
        <begin position="1002"/>
        <end position="1024"/>
    </location>
</feature>
<dbReference type="GeneID" id="6757340"/>
<dbReference type="SMART" id="SM00325">
    <property type="entry name" value="RhoGEF"/>
    <property type="match status" value="1"/>
</dbReference>
<reference evidence="6 7" key="1">
    <citation type="journal article" date="2008" name="Nature">
        <title>The Trichoplax genome and the nature of placozoans.</title>
        <authorList>
            <person name="Srivastava M."/>
            <person name="Begovic E."/>
            <person name="Chapman J."/>
            <person name="Putnam N.H."/>
            <person name="Hellsten U."/>
            <person name="Kawashima T."/>
            <person name="Kuo A."/>
            <person name="Mitros T."/>
            <person name="Salamov A."/>
            <person name="Carpenter M.L."/>
            <person name="Signorovitch A.Y."/>
            <person name="Moreno M.A."/>
            <person name="Kamm K."/>
            <person name="Grimwood J."/>
            <person name="Schmutz J."/>
            <person name="Shapiro H."/>
            <person name="Grigoriev I.V."/>
            <person name="Buss L.W."/>
            <person name="Schierwater B."/>
            <person name="Dellaporta S.L."/>
            <person name="Rokhsar D.S."/>
        </authorList>
    </citation>
    <scope>NUCLEOTIDE SEQUENCE [LARGE SCALE GENOMIC DNA]</scope>
    <source>
        <strain evidence="6 7">Grell-BS-1999</strain>
    </source>
</reference>
<evidence type="ECO:0000313" key="6">
    <source>
        <dbReference type="EMBL" id="EDV21436.1"/>
    </source>
</evidence>
<dbReference type="GO" id="GO:0051496">
    <property type="term" value="P:positive regulation of stress fiber assembly"/>
    <property type="evidence" value="ECO:0007669"/>
    <property type="project" value="UniProtKB-ARBA"/>
</dbReference>
<dbReference type="FunFam" id="1.20.900.10:FF:000003">
    <property type="entry name" value="Rho guanine nucleotide exchange factor 10 like"/>
    <property type="match status" value="1"/>
</dbReference>
<protein>
    <recommendedName>
        <fullName evidence="5">DH domain-containing protein</fullName>
    </recommendedName>
</protein>
<dbReference type="EMBL" id="DS985253">
    <property type="protein sequence ID" value="EDV21436.1"/>
    <property type="molecule type" value="Genomic_DNA"/>
</dbReference>
<dbReference type="Pfam" id="PF19056">
    <property type="entry name" value="WD40_2"/>
    <property type="match status" value="1"/>
</dbReference>
<feature type="domain" description="DH" evidence="5">
    <location>
        <begin position="379"/>
        <end position="567"/>
    </location>
</feature>
<dbReference type="Proteomes" id="UP000009022">
    <property type="component" value="Unassembled WGS sequence"/>
</dbReference>
<dbReference type="HOGENOM" id="CLU_252729_0_0_1"/>
<dbReference type="PhylomeDB" id="B3S782"/>
<dbReference type="Gene3D" id="1.20.900.10">
    <property type="entry name" value="Dbl homology (DH) domain"/>
    <property type="match status" value="1"/>
</dbReference>
<dbReference type="Pfam" id="PF00621">
    <property type="entry name" value="RhoGEF"/>
    <property type="match status" value="1"/>
</dbReference>
<sequence>MFHLRSKKHRNKVISYHKDEEKVAVETQQLAESVEYASAFAIRRSTVDSNTSRDHSDKVGLYSKYSVRARHDDSKLVNQAENRKSLDVSDKNKIRRDKVLQAVHNRRSLISDSLIVSSANQLLSKKIPKEKSHSAHTSPTLRHKLYSKLDVEPNGKVKKQQVDEEHYYCVPSDIRSNKPVENNLRDRAQADTTTDDYQVPRQAIIQPVDDIMRSSGSFGDANAFIRNNGSHDTNTTDAKIRNGSRRHKSHKFESAEDLALLPNKKGSPLSYTHKKLTKALSAKLLLDDDAVKVPTHYPKLKSRPSIRKILLHGVSGRSVTNSSSSSPILTSKKQHSKEDDVANTPPPLDPNIKNMGNDKTNKNTEDSVAATSISSIEDTRHHILQNLLETEINYVAALRTLKQDYYNTLKDPSNNIVINKNLINAIFYQVPEILLCHDFFLDQLARRIETSDNKRRIGDLFLQSFTKVILVNAYSNFIINFSRARKALTVAYSSNEGFQKFLEVCAKEHKEKLTLQDLMIMPVQRIPRYVLVLKELLKYTPLSHHDYDSLKVALRELRKLADSMNEVKVERERHKKEEEKIRDIEILIDGFPHLASPGRHFIRRDNVSELGKGIVRKDRSLILFSDLLVCVVKRRAGTFKRMSSGETFKYRLQWMAPLRDISICQAPSTATVGQNSRILTDKSAIKEIEHDLHIMRQITTLSESLNCNHKELQHCSQKLTEDLAQKLQQAANLLEKHQLAEQKQNTSGLLFTLVELSINFRDGSEATFSFSFESPEAKSSWKYDFADLLKRLGMSFADVLESIDDDEERKALPKLDRTWEFPNTDVNEQENLKVIRWANSMIYNITGSSIQDLHKNSAVWMALGNSNRTEIHCLSIKSDQIICNKVIDMKESVTSLACAPFNLNFRSNIHMTEDSNDQFTNDIVKIANLNHAKSVKELQVDSISNRTETIETSITDDNNSLSSLNEPHITVQADKIIVSTIEADCKPSNNFMEITYSNDDNAMKDDLERNTSSELNSSTDETPNAVNAIEEDNAKSTTHNQVNAPDSFGNESLKLSQLSKYYTDREPASPQLNTDRESYYGSLDDTTKELFVWLDDMEGRNTLWIALNNGSIRILSCHLKDQKKEVIFQHDAPITAILYTKNRVFLSLTSGNLLVYNLGSGNNDNHDAVKIHLFETPITYMIDALDTIWCSCENNIKVINIETLSIEASIIINVKKDSKIDKMIYYKTGVWVSFSRNSILRLFHAISYERLLVIDTAPDVLSGIDSDGMQSLYDMGNDIQVTSLLVYNDLLWIGTNMGAILNLPLPNITISTSCLEQCPPITLLSCGHYGSVDMLSVIITTSAYDSDTSDAGSGCRFDSPTLSRCSSHGKDDSASYAEGVASVFIVSCGHGCRTFKNSSKQQLDDEKLPKNSKGLSVLFWRVSEFNV</sequence>
<dbReference type="OrthoDB" id="4066896at2759"/>
<dbReference type="InterPro" id="IPR011993">
    <property type="entry name" value="PH-like_dom_sf"/>
</dbReference>
<evidence type="ECO:0000256" key="3">
    <source>
        <dbReference type="SAM" id="Coils"/>
    </source>
</evidence>
<dbReference type="PANTHER" id="PTHR12877:SF15">
    <property type="entry name" value="RHO GUANINE NUCLEOTIDE EXCHANGE FACTOR 17"/>
    <property type="match status" value="1"/>
</dbReference>
<dbReference type="PROSITE" id="PS50010">
    <property type="entry name" value="DH_2"/>
    <property type="match status" value="1"/>
</dbReference>
<dbReference type="Gene3D" id="2.30.29.30">
    <property type="entry name" value="Pleckstrin-homology domain (PH domain)/Phosphotyrosine-binding domain (PTB)"/>
    <property type="match status" value="1"/>
</dbReference>
<dbReference type="GO" id="GO:0005737">
    <property type="term" value="C:cytoplasm"/>
    <property type="evidence" value="ECO:0000318"/>
    <property type="project" value="GO_Central"/>
</dbReference>
<keyword evidence="7" id="KW-1185">Reference proteome</keyword>
<evidence type="ECO:0000256" key="2">
    <source>
        <dbReference type="ARBA" id="ARBA00022658"/>
    </source>
</evidence>
<keyword evidence="1" id="KW-0597">Phosphoprotein</keyword>
<feature type="region of interest" description="Disordered" evidence="4">
    <location>
        <begin position="222"/>
        <end position="251"/>
    </location>
</feature>
<dbReference type="SUPFAM" id="SSF50729">
    <property type="entry name" value="PH domain-like"/>
    <property type="match status" value="1"/>
</dbReference>
<feature type="compositionally biased region" description="Basic and acidic residues" evidence="4">
    <location>
        <begin position="1002"/>
        <end position="1011"/>
    </location>
</feature>
<dbReference type="eggNOG" id="KOG3522">
    <property type="taxonomic scope" value="Eukaryota"/>
</dbReference>
<dbReference type="SUPFAM" id="SSF48065">
    <property type="entry name" value="DBL homology domain (DH-domain)"/>
    <property type="match status" value="1"/>
</dbReference>
<dbReference type="RefSeq" id="XP_002116036.1">
    <property type="nucleotide sequence ID" value="XM_002116000.1"/>
</dbReference>
<dbReference type="SUPFAM" id="SSF50978">
    <property type="entry name" value="WD40 repeat-like"/>
    <property type="match status" value="1"/>
</dbReference>
<dbReference type="GO" id="GO:0005085">
    <property type="term" value="F:guanyl-nucleotide exchange factor activity"/>
    <property type="evidence" value="ECO:0000318"/>
    <property type="project" value="GO_Central"/>
</dbReference>
<evidence type="ECO:0000256" key="4">
    <source>
        <dbReference type="SAM" id="MobiDB-lite"/>
    </source>
</evidence>
<dbReference type="CDD" id="cd00160">
    <property type="entry name" value="RhoGEF"/>
    <property type="match status" value="1"/>
</dbReference>
<dbReference type="Pfam" id="PF19057">
    <property type="entry name" value="PH_19"/>
    <property type="match status" value="1"/>
</dbReference>
<feature type="coiled-coil region" evidence="3">
    <location>
        <begin position="547"/>
        <end position="580"/>
    </location>
</feature>
<proteinExistence type="predicted"/>
<dbReference type="InterPro" id="IPR039919">
    <property type="entry name" value="ARHGEF10/ARHGEF17"/>
</dbReference>
<dbReference type="InterPro" id="IPR000219">
    <property type="entry name" value="DH_dom"/>
</dbReference>
<accession>B3S782</accession>
<dbReference type="InParanoid" id="B3S782"/>
<dbReference type="FunCoup" id="B3S782">
    <property type="interactions" value="306"/>
</dbReference>
<dbReference type="PANTHER" id="PTHR12877">
    <property type="entry name" value="RHO GUANINE NUCLEOTIDE EXCHANGE FACTOR"/>
    <property type="match status" value="1"/>
</dbReference>
<dbReference type="STRING" id="10228.B3S782"/>
<organism evidence="6 7">
    <name type="scientific">Trichoplax adhaerens</name>
    <name type="common">Trichoplax reptans</name>
    <dbReference type="NCBI Taxonomy" id="10228"/>
    <lineage>
        <taxon>Eukaryota</taxon>
        <taxon>Metazoa</taxon>
        <taxon>Placozoa</taxon>
        <taxon>Uniplacotomia</taxon>
        <taxon>Trichoplacea</taxon>
        <taxon>Trichoplacidae</taxon>
        <taxon>Trichoplax</taxon>
    </lineage>
</organism>